<evidence type="ECO:0000256" key="1">
    <source>
        <dbReference type="SAM" id="Coils"/>
    </source>
</evidence>
<proteinExistence type="predicted"/>
<accession>A0ABR2ERX3</accession>
<evidence type="ECO:0000313" key="2">
    <source>
        <dbReference type="EMBL" id="KAK8564621.1"/>
    </source>
</evidence>
<evidence type="ECO:0000313" key="3">
    <source>
        <dbReference type="Proteomes" id="UP001472677"/>
    </source>
</evidence>
<keyword evidence="3" id="KW-1185">Reference proteome</keyword>
<feature type="coiled-coil region" evidence="1">
    <location>
        <begin position="25"/>
        <end position="113"/>
    </location>
</feature>
<dbReference type="EMBL" id="JBBPBM010000010">
    <property type="protein sequence ID" value="KAK8564621.1"/>
    <property type="molecule type" value="Genomic_DNA"/>
</dbReference>
<comment type="caution">
    <text evidence="2">The sequence shown here is derived from an EMBL/GenBank/DDBJ whole genome shotgun (WGS) entry which is preliminary data.</text>
</comment>
<name>A0ABR2ERX3_9ROSI</name>
<organism evidence="2 3">
    <name type="scientific">Hibiscus sabdariffa</name>
    <name type="common">roselle</name>
    <dbReference type="NCBI Taxonomy" id="183260"/>
    <lineage>
        <taxon>Eukaryota</taxon>
        <taxon>Viridiplantae</taxon>
        <taxon>Streptophyta</taxon>
        <taxon>Embryophyta</taxon>
        <taxon>Tracheophyta</taxon>
        <taxon>Spermatophyta</taxon>
        <taxon>Magnoliopsida</taxon>
        <taxon>eudicotyledons</taxon>
        <taxon>Gunneridae</taxon>
        <taxon>Pentapetalae</taxon>
        <taxon>rosids</taxon>
        <taxon>malvids</taxon>
        <taxon>Malvales</taxon>
        <taxon>Malvaceae</taxon>
        <taxon>Malvoideae</taxon>
        <taxon>Hibiscus</taxon>
    </lineage>
</organism>
<sequence length="116" mass="13663">MAHTRYEIIEIIEIQHETKVTKAKMVNSRDQMSMLEDKVERLRDNTRGAIERLDVMDDCLDKLETKRDELKDEFNLVVNREVKDVEKKGDVFQVALVALREEMQAKIEKLEIECVV</sequence>
<protein>
    <submittedName>
        <fullName evidence="2">Uncharacterized protein</fullName>
    </submittedName>
</protein>
<gene>
    <name evidence="2" type="ORF">V6N12_058204</name>
</gene>
<reference evidence="2 3" key="1">
    <citation type="journal article" date="2024" name="G3 (Bethesda)">
        <title>Genome assembly of Hibiscus sabdariffa L. provides insights into metabolisms of medicinal natural products.</title>
        <authorList>
            <person name="Kim T."/>
        </authorList>
    </citation>
    <scope>NUCLEOTIDE SEQUENCE [LARGE SCALE GENOMIC DNA]</scope>
    <source>
        <strain evidence="2">TK-2024</strain>
        <tissue evidence="2">Old leaves</tissue>
    </source>
</reference>
<dbReference type="Proteomes" id="UP001472677">
    <property type="component" value="Unassembled WGS sequence"/>
</dbReference>
<keyword evidence="1" id="KW-0175">Coiled coil</keyword>